<dbReference type="SMART" id="SM00304">
    <property type="entry name" value="HAMP"/>
    <property type="match status" value="1"/>
</dbReference>
<dbReference type="EMBL" id="NRSG01000001">
    <property type="protein sequence ID" value="MBK1656673.1"/>
    <property type="molecule type" value="Genomic_DNA"/>
</dbReference>
<dbReference type="CDD" id="cd01949">
    <property type="entry name" value="GGDEF"/>
    <property type="match status" value="1"/>
</dbReference>
<dbReference type="PROSITE" id="PS50885">
    <property type="entry name" value="HAMP"/>
    <property type="match status" value="1"/>
</dbReference>
<dbReference type="InterPro" id="IPR029787">
    <property type="entry name" value="Nucleotide_cyclase"/>
</dbReference>
<dbReference type="InterPro" id="IPR003660">
    <property type="entry name" value="HAMP_dom"/>
</dbReference>
<name>A0ABS1CQL7_9PROT</name>
<dbReference type="Pfam" id="PF12860">
    <property type="entry name" value="PAS_7"/>
    <property type="match status" value="1"/>
</dbReference>
<evidence type="ECO:0008006" key="7">
    <source>
        <dbReference type="Google" id="ProtNLM"/>
    </source>
</evidence>
<feature type="transmembrane region" description="Helical" evidence="1">
    <location>
        <begin position="24"/>
        <end position="45"/>
    </location>
</feature>
<comment type="caution">
    <text evidence="5">The sequence shown here is derived from an EMBL/GenBank/DDBJ whole genome shotgun (WGS) entry which is preliminary data.</text>
</comment>
<keyword evidence="1" id="KW-0472">Membrane</keyword>
<evidence type="ECO:0000259" key="3">
    <source>
        <dbReference type="PROSITE" id="PS50885"/>
    </source>
</evidence>
<feature type="domain" description="GGDEF" evidence="4">
    <location>
        <begin position="448"/>
        <end position="581"/>
    </location>
</feature>
<gene>
    <name evidence="5" type="ORF">CKO45_00325</name>
</gene>
<feature type="transmembrane region" description="Helical" evidence="1">
    <location>
        <begin position="213"/>
        <end position="237"/>
    </location>
</feature>
<dbReference type="Proteomes" id="UP000697995">
    <property type="component" value="Unassembled WGS sequence"/>
</dbReference>
<dbReference type="Pfam" id="PF00990">
    <property type="entry name" value="GGDEF"/>
    <property type="match status" value="1"/>
</dbReference>
<evidence type="ECO:0000259" key="2">
    <source>
        <dbReference type="PROSITE" id="PS50883"/>
    </source>
</evidence>
<dbReference type="InterPro" id="IPR052155">
    <property type="entry name" value="Biofilm_reg_signaling"/>
</dbReference>
<dbReference type="InterPro" id="IPR001633">
    <property type="entry name" value="EAL_dom"/>
</dbReference>
<dbReference type="PANTHER" id="PTHR44757:SF2">
    <property type="entry name" value="BIOFILM ARCHITECTURE MAINTENANCE PROTEIN MBAA"/>
    <property type="match status" value="1"/>
</dbReference>
<dbReference type="Gene3D" id="3.30.70.270">
    <property type="match status" value="1"/>
</dbReference>
<keyword evidence="1" id="KW-0812">Transmembrane</keyword>
<dbReference type="PROSITE" id="PS50883">
    <property type="entry name" value="EAL"/>
    <property type="match status" value="1"/>
</dbReference>
<dbReference type="SUPFAM" id="SSF55073">
    <property type="entry name" value="Nucleotide cyclase"/>
    <property type="match status" value="1"/>
</dbReference>
<evidence type="ECO:0000259" key="4">
    <source>
        <dbReference type="PROSITE" id="PS50887"/>
    </source>
</evidence>
<dbReference type="PANTHER" id="PTHR44757">
    <property type="entry name" value="DIGUANYLATE CYCLASE DGCP"/>
    <property type="match status" value="1"/>
</dbReference>
<dbReference type="Pfam" id="PF00672">
    <property type="entry name" value="HAMP"/>
    <property type="match status" value="1"/>
</dbReference>
<dbReference type="SUPFAM" id="SSF158472">
    <property type="entry name" value="HAMP domain-like"/>
    <property type="match status" value="1"/>
</dbReference>
<dbReference type="SMART" id="SM00267">
    <property type="entry name" value="GGDEF"/>
    <property type="match status" value="1"/>
</dbReference>
<dbReference type="SMART" id="SM00052">
    <property type="entry name" value="EAL"/>
    <property type="match status" value="1"/>
</dbReference>
<dbReference type="Gene3D" id="3.20.20.450">
    <property type="entry name" value="EAL domain"/>
    <property type="match status" value="1"/>
</dbReference>
<feature type="domain" description="EAL" evidence="2">
    <location>
        <begin position="590"/>
        <end position="840"/>
    </location>
</feature>
<dbReference type="Gene3D" id="6.10.340.10">
    <property type="match status" value="1"/>
</dbReference>
<dbReference type="Gene3D" id="3.30.450.20">
    <property type="entry name" value="PAS domain"/>
    <property type="match status" value="1"/>
</dbReference>
<dbReference type="RefSeq" id="WP_133218019.1">
    <property type="nucleotide sequence ID" value="NZ_NRSG01000001.1"/>
</dbReference>
<dbReference type="SUPFAM" id="SSF141868">
    <property type="entry name" value="EAL domain-like"/>
    <property type="match status" value="1"/>
</dbReference>
<proteinExistence type="predicted"/>
<dbReference type="InterPro" id="IPR035919">
    <property type="entry name" value="EAL_sf"/>
</dbReference>
<keyword evidence="6" id="KW-1185">Reference proteome</keyword>
<dbReference type="NCBIfam" id="TIGR00254">
    <property type="entry name" value="GGDEF"/>
    <property type="match status" value="1"/>
</dbReference>
<dbReference type="Pfam" id="PF00563">
    <property type="entry name" value="EAL"/>
    <property type="match status" value="1"/>
</dbReference>
<dbReference type="PROSITE" id="PS50887">
    <property type="entry name" value="GGDEF"/>
    <property type="match status" value="1"/>
</dbReference>
<sequence length="850" mass="91914">MSAASLLPADGWSARLRRWRGLGIVVRLYAVCLLSLAASAGLAMATHHFAQRTRDATLLLYEDGLVGARIAARLQLLLEQHRGLVEAAPADLDHGRLSVIRGRLEALDAELVRAAAEVALAGRGDAPLALWELRVRLLQDLPALAEAGRQVFRSAEAFRKDAALAALQGEYAAAFVRVGGDVHGWRDDRLRAMDAQVAALHASADGLTRRTSWAAFASLVMALVGIAVTHSVVARLARITRAMRRLAAHEEGVEVPATHDGDEIGAMARALEVFKADAAEMRWRGLALERTNRHFAAALGNIAQGLAMFDAEERLVVLNDRFRALLQAGPGDLEAGASLDEVATAAAAAGSFPGRDPATLRRLLRTPPAPARSLRQVEEVRPGHFLAIRHEPMAGGGWVTTLEDITEIRLAEARIAHLAHHDALTGLPNRVLLREQMEAAIARARRGEGFTVFCLDLDRFKEVNDTLGHPVGDALLQAVAARLIAELRETDTLARLGGDEFAIIQSGVTQPRDATDLARRLVAVLAEPFEVAGHQVVIGTSVGIAVAPVDGLDADILLKSADMALYRAKAEGRGRWRFFEPEMDTRMQLRRALELDLRRALAAEEFELFYQPIVETESRRVLGLEALLRWRHPERGLLSPDRFIPLAEETGLSVPIGEWVLTQACAAAAAWPGAPRLAVNLSPGQFANRGLCEAVSAALRAAGLPPGRLELEITEAAVVQDAEATLDTLHRLKALGVRIAMDDFGTGYSSLGYLKRFPFDKVKIDRSFTRDLDQSQQSDAIVGAVTSLCLGLDMATTAEGVETEAQLRVLHRKGCAEAQGFLFSHPCPAGEVPALLRRLDTALLEQAVLS</sequence>
<protein>
    <recommendedName>
        <fullName evidence="7">Diguanylate cyclase (GGDEF) domain-containing protein</fullName>
    </recommendedName>
</protein>
<evidence type="ECO:0000313" key="6">
    <source>
        <dbReference type="Proteomes" id="UP000697995"/>
    </source>
</evidence>
<keyword evidence="1" id="KW-1133">Transmembrane helix</keyword>
<organism evidence="5 6">
    <name type="scientific">Paracraurococcus ruber</name>
    <dbReference type="NCBI Taxonomy" id="77675"/>
    <lineage>
        <taxon>Bacteria</taxon>
        <taxon>Pseudomonadati</taxon>
        <taxon>Pseudomonadota</taxon>
        <taxon>Alphaproteobacteria</taxon>
        <taxon>Acetobacterales</taxon>
        <taxon>Roseomonadaceae</taxon>
        <taxon>Paracraurococcus</taxon>
    </lineage>
</organism>
<dbReference type="InterPro" id="IPR043128">
    <property type="entry name" value="Rev_trsase/Diguanyl_cyclase"/>
</dbReference>
<evidence type="ECO:0000256" key="1">
    <source>
        <dbReference type="SAM" id="Phobius"/>
    </source>
</evidence>
<dbReference type="InterPro" id="IPR000160">
    <property type="entry name" value="GGDEF_dom"/>
</dbReference>
<accession>A0ABS1CQL7</accession>
<dbReference type="CDD" id="cd01948">
    <property type="entry name" value="EAL"/>
    <property type="match status" value="1"/>
</dbReference>
<feature type="domain" description="HAMP" evidence="3">
    <location>
        <begin position="230"/>
        <end position="283"/>
    </location>
</feature>
<evidence type="ECO:0000313" key="5">
    <source>
        <dbReference type="EMBL" id="MBK1656673.1"/>
    </source>
</evidence>
<reference evidence="5 6" key="1">
    <citation type="journal article" date="2020" name="Microorganisms">
        <title>Osmotic Adaptation and Compatible Solute Biosynthesis of Phototrophic Bacteria as Revealed from Genome Analyses.</title>
        <authorList>
            <person name="Imhoff J.F."/>
            <person name="Rahn T."/>
            <person name="Kunzel S."/>
            <person name="Keller A."/>
            <person name="Neulinger S.C."/>
        </authorList>
    </citation>
    <scope>NUCLEOTIDE SEQUENCE [LARGE SCALE GENOMIC DNA]</scope>
    <source>
        <strain evidence="5 6">DSM 15382</strain>
    </source>
</reference>